<dbReference type="GO" id="GO:0016787">
    <property type="term" value="F:hydrolase activity"/>
    <property type="evidence" value="ECO:0007669"/>
    <property type="project" value="UniProtKB-KW"/>
</dbReference>
<dbReference type="InterPro" id="IPR032466">
    <property type="entry name" value="Metal_Hydrolase"/>
</dbReference>
<evidence type="ECO:0000256" key="3">
    <source>
        <dbReference type="ARBA" id="ARBA00022801"/>
    </source>
</evidence>
<dbReference type="SUPFAM" id="SSF51556">
    <property type="entry name" value="Metallo-dependent hydrolases"/>
    <property type="match status" value="1"/>
</dbReference>
<dbReference type="Pfam" id="PF01026">
    <property type="entry name" value="TatD_DNase"/>
    <property type="match status" value="1"/>
</dbReference>
<comment type="similarity">
    <text evidence="1">Belongs to the metallo-dependent hydrolases superfamily. TatD-type hydrolase family.</text>
</comment>
<dbReference type="InterPro" id="IPR018228">
    <property type="entry name" value="DNase_TatD-rel_CS"/>
</dbReference>
<protein>
    <submittedName>
        <fullName evidence="4">TatD family hydrolase</fullName>
    </submittedName>
</protein>
<dbReference type="PROSITE" id="PS01091">
    <property type="entry name" value="TATD_3"/>
    <property type="match status" value="1"/>
</dbReference>
<keyword evidence="2" id="KW-0479">Metal-binding</keyword>
<sequence>MLDLVDSHAHLDDRAFDDDREAMFSRATEAGIRRWIVPAIARDNWSKVERLSKTRAGVHPAYGLHPLFLAQHADTHLDELPDWLQDHGAVAVGEIGLDFYVPDLDPERQRELFVRQLHIARDHQLPVIVHARRAFEETIHTLRRVGGLRGVVHSFSGSEEQARQLFDLGFHIGIGGPVTYDRAHRIHRVISTMPLEWLLLETDAPDQPCAQHRGQRNEPAFMRDVLDTVASLRGMSIGDVAAATTANAVALFGLGHPTA</sequence>
<accession>A0ABY4T6V9</accession>
<dbReference type="Gene3D" id="3.20.20.140">
    <property type="entry name" value="Metal-dependent hydrolases"/>
    <property type="match status" value="1"/>
</dbReference>
<reference evidence="4" key="1">
    <citation type="submission" date="2020-10" db="EMBL/GenBank/DDBJ databases">
        <title>Whole-genome sequence of Luteibacter sp. EIF3.</title>
        <authorList>
            <person name="Friedrich I."/>
            <person name="Hertel R."/>
            <person name="Daniel R."/>
        </authorList>
    </citation>
    <scope>NUCLEOTIDE SEQUENCE</scope>
    <source>
        <strain evidence="4">EIF3</strain>
    </source>
</reference>
<dbReference type="CDD" id="cd01310">
    <property type="entry name" value="TatD_DNAse"/>
    <property type="match status" value="1"/>
</dbReference>
<keyword evidence="5" id="KW-1185">Reference proteome</keyword>
<dbReference type="InterPro" id="IPR015991">
    <property type="entry name" value="TatD/YcfH-like"/>
</dbReference>
<dbReference type="PIRSF" id="PIRSF005902">
    <property type="entry name" value="DNase_TatD"/>
    <property type="match status" value="1"/>
</dbReference>
<dbReference type="InterPro" id="IPR001130">
    <property type="entry name" value="TatD-like"/>
</dbReference>
<dbReference type="PANTHER" id="PTHR46124:SF3">
    <property type="entry name" value="HYDROLASE"/>
    <property type="match status" value="1"/>
</dbReference>
<gene>
    <name evidence="4" type="ORF">IM816_07710</name>
</gene>
<dbReference type="PROSITE" id="PS01137">
    <property type="entry name" value="TATD_1"/>
    <property type="match status" value="1"/>
</dbReference>
<dbReference type="Proteomes" id="UP001056681">
    <property type="component" value="Chromosome"/>
</dbReference>
<evidence type="ECO:0000313" key="5">
    <source>
        <dbReference type="Proteomes" id="UP001056681"/>
    </source>
</evidence>
<evidence type="ECO:0000256" key="1">
    <source>
        <dbReference type="ARBA" id="ARBA00009275"/>
    </source>
</evidence>
<organism evidence="4 5">
    <name type="scientific">Luteibacter flocculans</name>
    <dbReference type="NCBI Taxonomy" id="2780091"/>
    <lineage>
        <taxon>Bacteria</taxon>
        <taxon>Pseudomonadati</taxon>
        <taxon>Pseudomonadota</taxon>
        <taxon>Gammaproteobacteria</taxon>
        <taxon>Lysobacterales</taxon>
        <taxon>Rhodanobacteraceae</taxon>
        <taxon>Luteibacter</taxon>
    </lineage>
</organism>
<dbReference type="PROSITE" id="PS01090">
    <property type="entry name" value="TATD_2"/>
    <property type="match status" value="1"/>
</dbReference>
<dbReference type="NCBIfam" id="TIGR00010">
    <property type="entry name" value="YchF/TatD family DNA exonuclease"/>
    <property type="match status" value="1"/>
</dbReference>
<dbReference type="EMBL" id="CP063231">
    <property type="protein sequence ID" value="URL59959.1"/>
    <property type="molecule type" value="Genomic_DNA"/>
</dbReference>
<name>A0ABY4T6V9_9GAMM</name>
<proteinExistence type="inferred from homology"/>
<dbReference type="RefSeq" id="WP_250340428.1">
    <property type="nucleotide sequence ID" value="NZ_CP063231.1"/>
</dbReference>
<keyword evidence="3 4" id="KW-0378">Hydrolase</keyword>
<evidence type="ECO:0000256" key="2">
    <source>
        <dbReference type="ARBA" id="ARBA00022723"/>
    </source>
</evidence>
<evidence type="ECO:0000313" key="4">
    <source>
        <dbReference type="EMBL" id="URL59959.1"/>
    </source>
</evidence>
<dbReference type="PANTHER" id="PTHR46124">
    <property type="entry name" value="D-AMINOACYL-TRNA DEACYLASE"/>
    <property type="match status" value="1"/>
</dbReference>